<comment type="caution">
    <text evidence="1">The sequence shown here is derived from an EMBL/GenBank/DDBJ whole genome shotgun (WGS) entry which is preliminary data.</text>
</comment>
<dbReference type="RefSeq" id="WP_081091096.1">
    <property type="nucleotide sequence ID" value="NZ_KQ956758.1"/>
</dbReference>
<accession>A0A133NLU7</accession>
<dbReference type="EMBL" id="LRPY01000202">
    <property type="protein sequence ID" value="KXA17270.1"/>
    <property type="molecule type" value="Genomic_DNA"/>
</dbReference>
<sequence length="465" mass="50570">SNVDFGENVGDDLDYFEKNQYYNTKGYMKDDGSFKVVVTPKKGESELEAITNGHYKIKKTDDFLYAQEGNNQQIIDELSKGAKIKSIIDPYNNYIVTVSREEGINILAVPKAKSWKENQSKDFHEAVGNIAKSNKKVAENWKNKKYLSAAGNGLISVLNVPNLIQTGAGSTTADLVYSFNPGEVQFGKKKDILERRGANKAKAKGTTDSLVSLVGSSFIPDKIGGGTITVPSTAQAVVATGEVAGTTAGVISLSFQGIKMGGFKAVLMVSGVGNGSNNSAKVRNDIDNYKGAEKQTTATKTKKDLAREQKANELIQNGKTKEAEKLKEMVWKTDSKKLDEELLKAGVVKPDYKCAAHHIVTDKMDDVVKILKDNDIDINSAANGVYLPTKGAKLSEVGKEAIHIGATSKEYRDKITERIIKVVEKANNNNLSKSATKDAILKEIDNIRNDLLTGKLKINNAKLKS</sequence>
<keyword evidence="2" id="KW-1185">Reference proteome</keyword>
<proteinExistence type="predicted"/>
<dbReference type="AlphaFoldDB" id="A0A133NLU7"/>
<evidence type="ECO:0000313" key="2">
    <source>
        <dbReference type="Proteomes" id="UP000070401"/>
    </source>
</evidence>
<reference evidence="2" key="1">
    <citation type="submission" date="2016-01" db="EMBL/GenBank/DDBJ databases">
        <authorList>
            <person name="Mitreva M."/>
            <person name="Pepin K.H."/>
            <person name="Mihindukulasuriya K.A."/>
            <person name="Fulton R."/>
            <person name="Fronick C."/>
            <person name="O'Laughlin M."/>
            <person name="Miner T."/>
            <person name="Herter B."/>
            <person name="Rosa B.A."/>
            <person name="Cordes M."/>
            <person name="Tomlinson C."/>
            <person name="Wollam A."/>
            <person name="Palsikar V.B."/>
            <person name="Mardis E.R."/>
            <person name="Wilson R.K."/>
        </authorList>
    </citation>
    <scope>NUCLEOTIDE SEQUENCE [LARGE SCALE GENOMIC DNA]</scope>
    <source>
        <strain evidence="2">MJR7757B</strain>
    </source>
</reference>
<dbReference type="InterPro" id="IPR032871">
    <property type="entry name" value="AHH_dom_containing"/>
</dbReference>
<feature type="non-terminal residue" evidence="1">
    <location>
        <position position="1"/>
    </location>
</feature>
<protein>
    <submittedName>
        <fullName evidence="1">Uncharacterized protein</fullName>
    </submittedName>
</protein>
<dbReference type="Proteomes" id="UP000070401">
    <property type="component" value="Unassembled WGS sequence"/>
</dbReference>
<organism evidence="1 2">
    <name type="scientific">Fusobacterium nucleatum</name>
    <dbReference type="NCBI Taxonomy" id="851"/>
    <lineage>
        <taxon>Bacteria</taxon>
        <taxon>Fusobacteriati</taxon>
        <taxon>Fusobacteriota</taxon>
        <taxon>Fusobacteriia</taxon>
        <taxon>Fusobacteriales</taxon>
        <taxon>Fusobacteriaceae</taxon>
        <taxon>Fusobacterium</taxon>
    </lineage>
</organism>
<gene>
    <name evidence="1" type="ORF">HMPREF3221_01962</name>
</gene>
<name>A0A133NLU7_FUSNU</name>
<evidence type="ECO:0000313" key="1">
    <source>
        <dbReference type="EMBL" id="KXA17270.1"/>
    </source>
</evidence>
<dbReference type="Pfam" id="PF14412">
    <property type="entry name" value="AHH"/>
    <property type="match status" value="1"/>
</dbReference>
<dbReference type="PATRIC" id="fig|851.8.peg.1976"/>